<dbReference type="EMBL" id="AODQ01000054">
    <property type="protein sequence ID" value="EMR02556.1"/>
    <property type="molecule type" value="Genomic_DNA"/>
</dbReference>
<gene>
    <name evidence="4" type="ORF">ADICEAN_02308</name>
</gene>
<dbReference type="SUPFAM" id="SSF51445">
    <property type="entry name" value="(Trans)glycosidases"/>
    <property type="match status" value="1"/>
</dbReference>
<keyword evidence="1" id="KW-0732">Signal</keyword>
<dbReference type="InterPro" id="IPR003790">
    <property type="entry name" value="GHL10"/>
</dbReference>
<evidence type="ECO:0000259" key="3">
    <source>
        <dbReference type="Pfam" id="PF02638"/>
    </source>
</evidence>
<evidence type="ECO:0000256" key="1">
    <source>
        <dbReference type="ARBA" id="ARBA00022729"/>
    </source>
</evidence>
<dbReference type="PANTHER" id="PTHR43405">
    <property type="entry name" value="GLYCOSYL HYDROLASE DIGH"/>
    <property type="match status" value="1"/>
</dbReference>
<evidence type="ECO:0000313" key="4">
    <source>
        <dbReference type="EMBL" id="EMR02556.1"/>
    </source>
</evidence>
<comment type="caution">
    <text evidence="4">The sequence shown here is derived from an EMBL/GenBank/DDBJ whole genome shotgun (WGS) entry which is preliminary data.</text>
</comment>
<dbReference type="InterPro" id="IPR017853">
    <property type="entry name" value="GH"/>
</dbReference>
<dbReference type="eggNOG" id="COG1649">
    <property type="taxonomic scope" value="Bacteria"/>
</dbReference>
<protein>
    <recommendedName>
        <fullName evidence="3">Glycosyl hydrolase-like 10 domain-containing protein</fullName>
    </recommendedName>
</protein>
<evidence type="ECO:0000256" key="2">
    <source>
        <dbReference type="SAM" id="MobiDB-lite"/>
    </source>
</evidence>
<dbReference type="PANTHER" id="PTHR43405:SF1">
    <property type="entry name" value="GLYCOSYL HYDROLASE DIGH"/>
    <property type="match status" value="1"/>
</dbReference>
<name>M7N5P6_9BACT</name>
<dbReference type="Proteomes" id="UP000011910">
    <property type="component" value="Unassembled WGS sequence"/>
</dbReference>
<feature type="region of interest" description="Disordered" evidence="2">
    <location>
        <begin position="1"/>
        <end position="20"/>
    </location>
</feature>
<organism evidence="4 5">
    <name type="scientific">Cesiribacter andamanensis AMV16</name>
    <dbReference type="NCBI Taxonomy" id="1279009"/>
    <lineage>
        <taxon>Bacteria</taxon>
        <taxon>Pseudomonadati</taxon>
        <taxon>Bacteroidota</taxon>
        <taxon>Cytophagia</taxon>
        <taxon>Cytophagales</taxon>
        <taxon>Cesiribacteraceae</taxon>
        <taxon>Cesiribacter</taxon>
    </lineage>
</organism>
<dbReference type="STRING" id="1279009.ADICEAN_02308"/>
<keyword evidence="5" id="KW-1185">Reference proteome</keyword>
<sequence length="376" mass="43153">MGCSGGRAITSTPTPDPQSSAAVRGVWLTNVASQALDSRENIREAVALCQELGFNSIFVVTWNRGYSLYPSQVVAAVTGTSIMPRFQGRDPLQELLEEATAKNIKVFAWFEFGFSASYGDSTGGLLLQRRPEWASRDRAGKITEKNGFQWMNAFHPEVQQFIKDMVLEVVRKYPDLAGIQGDDRLPALPSNGGYDAYTVALYQQEHGGNTPPAHETDYDWIKWRSRKLTLFLKDLVEEVRRANPQSIISMSPSIYPWSEENYLQDWPAWQKMGLVDLVIPQVYRYAFDRYQLEMDKILQEQLGPYNREAFYPGVLLQVDTYNPSEAFLKQMIDYNRAHGVQGEVFFFYEGIKKFKDFFKREYGEAVPFPEFKRQYP</sequence>
<dbReference type="InterPro" id="IPR052177">
    <property type="entry name" value="Divisome_Glycosyl_Hydrolase"/>
</dbReference>
<dbReference type="AlphaFoldDB" id="M7N5P6"/>
<accession>M7N5P6</accession>
<feature type="compositionally biased region" description="Polar residues" evidence="2">
    <location>
        <begin position="9"/>
        <end position="20"/>
    </location>
</feature>
<dbReference type="Pfam" id="PF02638">
    <property type="entry name" value="GHL10"/>
    <property type="match status" value="1"/>
</dbReference>
<dbReference type="Gene3D" id="3.20.20.80">
    <property type="entry name" value="Glycosidases"/>
    <property type="match status" value="1"/>
</dbReference>
<feature type="domain" description="Glycosyl hydrolase-like 10" evidence="3">
    <location>
        <begin position="23"/>
        <end position="296"/>
    </location>
</feature>
<proteinExistence type="predicted"/>
<evidence type="ECO:0000313" key="5">
    <source>
        <dbReference type="Proteomes" id="UP000011910"/>
    </source>
</evidence>
<reference evidence="4 5" key="1">
    <citation type="journal article" date="2013" name="Genome Announc.">
        <title>Draft Genome Sequence of Cesiribacter andamanensis Strain AMV16T, Isolated from a Soil Sample from a Mud Volcano in the Andaman Islands, India.</title>
        <authorList>
            <person name="Shivaji S."/>
            <person name="Ara S."/>
            <person name="Begum Z."/>
            <person name="Srinivas T.N."/>
            <person name="Singh A."/>
            <person name="Kumar Pinnaka A."/>
        </authorList>
    </citation>
    <scope>NUCLEOTIDE SEQUENCE [LARGE SCALE GENOMIC DNA]</scope>
    <source>
        <strain evidence="4 5">AMV16</strain>
    </source>
</reference>